<dbReference type="OrthoDB" id="429813at2759"/>
<gene>
    <name evidence="4" type="ORF">RSOLAG1IB_11113</name>
</gene>
<evidence type="ECO:0000256" key="2">
    <source>
        <dbReference type="ARBA" id="ARBA00022598"/>
    </source>
</evidence>
<evidence type="ECO:0000313" key="5">
    <source>
        <dbReference type="Proteomes" id="UP000059188"/>
    </source>
</evidence>
<keyword evidence="2" id="KW-0436">Ligase</keyword>
<feature type="domain" description="AMP-dependent synthetase/ligase" evidence="3">
    <location>
        <begin position="85"/>
        <end position="371"/>
    </location>
</feature>
<dbReference type="SUPFAM" id="SSF56801">
    <property type="entry name" value="Acetyl-CoA synthetase-like"/>
    <property type="match status" value="1"/>
</dbReference>
<keyword evidence="5" id="KW-1185">Reference proteome</keyword>
<dbReference type="EMBL" id="LN679201">
    <property type="protein sequence ID" value="CEL52769.1"/>
    <property type="molecule type" value="Genomic_DNA"/>
</dbReference>
<proteinExistence type="inferred from homology"/>
<organism evidence="4 5">
    <name type="scientific">Thanatephorus cucumeris (strain AG1-IB / isolate 7/3/14)</name>
    <name type="common">Lettuce bottom rot fungus</name>
    <name type="synonym">Rhizoctonia solani</name>
    <dbReference type="NCBI Taxonomy" id="1108050"/>
    <lineage>
        <taxon>Eukaryota</taxon>
        <taxon>Fungi</taxon>
        <taxon>Dikarya</taxon>
        <taxon>Basidiomycota</taxon>
        <taxon>Agaricomycotina</taxon>
        <taxon>Agaricomycetes</taxon>
        <taxon>Cantharellales</taxon>
        <taxon>Ceratobasidiaceae</taxon>
        <taxon>Rhizoctonia</taxon>
        <taxon>Rhizoctonia solani AG-1</taxon>
    </lineage>
</organism>
<dbReference type="STRING" id="1108050.A0A0B7F780"/>
<name>A0A0B7F780_THACB</name>
<accession>A0A0B7F780</accession>
<dbReference type="Proteomes" id="UP000059188">
    <property type="component" value="Unassembled WGS sequence"/>
</dbReference>
<evidence type="ECO:0000259" key="3">
    <source>
        <dbReference type="Pfam" id="PF00501"/>
    </source>
</evidence>
<dbReference type="InterPro" id="IPR000873">
    <property type="entry name" value="AMP-dep_synth/lig_dom"/>
</dbReference>
<dbReference type="Gene3D" id="3.40.50.12780">
    <property type="entry name" value="N-terminal domain of ligase-like"/>
    <property type="match status" value="1"/>
</dbReference>
<dbReference type="Pfam" id="PF00501">
    <property type="entry name" value="AMP-binding"/>
    <property type="match status" value="1"/>
</dbReference>
<dbReference type="AlphaFoldDB" id="A0A0B7F780"/>
<dbReference type="PANTHER" id="PTHR43201">
    <property type="entry name" value="ACYL-COA SYNTHETASE"/>
    <property type="match status" value="1"/>
</dbReference>
<dbReference type="InterPro" id="IPR042099">
    <property type="entry name" value="ANL_N_sf"/>
</dbReference>
<reference evidence="4 5" key="1">
    <citation type="submission" date="2014-11" db="EMBL/GenBank/DDBJ databases">
        <authorList>
            <person name="Wibberg Daniel"/>
        </authorList>
    </citation>
    <scope>NUCLEOTIDE SEQUENCE [LARGE SCALE GENOMIC DNA]</scope>
    <source>
        <strain evidence="4">Rhizoctonia solani AG1-IB 7/3/14</strain>
    </source>
</reference>
<evidence type="ECO:0000256" key="1">
    <source>
        <dbReference type="ARBA" id="ARBA00006432"/>
    </source>
</evidence>
<comment type="similarity">
    <text evidence="1">Belongs to the ATP-dependent AMP-binding enzyme family.</text>
</comment>
<evidence type="ECO:0000313" key="4">
    <source>
        <dbReference type="EMBL" id="CEL52769.1"/>
    </source>
</evidence>
<dbReference type="GO" id="GO:0031956">
    <property type="term" value="F:medium-chain fatty acid-CoA ligase activity"/>
    <property type="evidence" value="ECO:0007669"/>
    <property type="project" value="TreeGrafter"/>
</dbReference>
<protein>
    <recommendedName>
        <fullName evidence="3">AMP-dependent synthetase/ligase domain-containing protein</fullName>
    </recommendedName>
</protein>
<dbReference type="GO" id="GO:0006631">
    <property type="term" value="P:fatty acid metabolic process"/>
    <property type="evidence" value="ECO:0007669"/>
    <property type="project" value="TreeGrafter"/>
</dbReference>
<sequence>MTVTLPEQLTANSVYRGPLDNDPLTDDELAILLAIPRWAEKAPNATIFRLPLGPEPTHGWVDITFRKARTIIARLATDWKTRLSSGADALDVNVGPGTTICLLVEPISHALFHWLAFWALGCSIQIISLSMDDDTIALYLNKSECRVAIYSDISSDRMNRIGSGCNAAMIQLPTEEYAHRLAFGYRCGQDGLAPWPEPQRPDPAVILHSSGSTGVAKLLQFSLHFYTLALPKTSGLDAQGPTDTTCTTNLRPYFVFSPPYWQSFTMVLVTRLVSGSAIAFAHVADISRFPSHHFIDWARGLGAGEIMCAPRFIRDILASGPGDDVDFLRGLNKIIVGGSALDESTSNLAEKYELKLINTLGCTELGAILFALQPPFTHLRFPPGHTPLILPISDNEPDGSRHVQFWYSCSTSNRIAHLYAKGNIPLKLEPFPGNGPYKGEPAMKLEDIFKEVKCSSGTGSQVSYIHLGRSDDLIKLAGNGGWDVNASAYETELTLAITSYLTQRSTEKDQWAVDGVQLFGNNRPCTALVIQLDPINQELGSKVGEKLYSSLSDLTESVNRKLNLGPHRRVNVGKRMIVVNSGGGSYGPGVQGLGGEVPLLLKTHKHTMQRWKNVQAFNNWLDRIDYGDP</sequence>
<dbReference type="PANTHER" id="PTHR43201:SF5">
    <property type="entry name" value="MEDIUM-CHAIN ACYL-COA LIGASE ACSF2, MITOCHONDRIAL"/>
    <property type="match status" value="1"/>
</dbReference>
<dbReference type="InterPro" id="IPR020845">
    <property type="entry name" value="AMP-binding_CS"/>
</dbReference>
<dbReference type="PROSITE" id="PS00455">
    <property type="entry name" value="AMP_BINDING"/>
    <property type="match status" value="1"/>
</dbReference>